<dbReference type="GO" id="GO:0050661">
    <property type="term" value="F:NADP binding"/>
    <property type="evidence" value="ECO:0007669"/>
    <property type="project" value="InterPro"/>
</dbReference>
<dbReference type="InterPro" id="IPR050982">
    <property type="entry name" value="Auxin_biosynth/cation_transpt"/>
</dbReference>
<dbReference type="OrthoDB" id="74360at2759"/>
<dbReference type="InterPro" id="IPR036188">
    <property type="entry name" value="FAD/NAD-bd_sf"/>
</dbReference>
<dbReference type="GO" id="GO:0050660">
    <property type="term" value="F:flavin adenine dinucleotide binding"/>
    <property type="evidence" value="ECO:0007669"/>
    <property type="project" value="InterPro"/>
</dbReference>
<dbReference type="STRING" id="303698.A0A1V6T9U6"/>
<dbReference type="AlphaFoldDB" id="A0A1V6T9U6"/>
<keyword evidence="1" id="KW-0285">Flavoprotein</keyword>
<dbReference type="SUPFAM" id="SSF51905">
    <property type="entry name" value="FAD/NAD(P)-binding domain"/>
    <property type="match status" value="2"/>
</dbReference>
<keyword evidence="2" id="KW-0274">FAD</keyword>
<evidence type="ECO:0000256" key="2">
    <source>
        <dbReference type="ARBA" id="ARBA00022827"/>
    </source>
</evidence>
<name>A0A1V6T9U6_9EURO</name>
<dbReference type="Gene3D" id="3.50.50.60">
    <property type="entry name" value="FAD/NAD(P)-binding domain"/>
    <property type="match status" value="1"/>
</dbReference>
<dbReference type="InterPro" id="IPR020946">
    <property type="entry name" value="Flavin_mOase-like"/>
</dbReference>
<protein>
    <recommendedName>
        <fullName evidence="6">FAD/NAD(P)-binding domain-containing protein</fullName>
    </recommendedName>
</protein>
<dbReference type="Proteomes" id="UP000191285">
    <property type="component" value="Unassembled WGS sequence"/>
</dbReference>
<evidence type="ECO:0000313" key="5">
    <source>
        <dbReference type="Proteomes" id="UP000191285"/>
    </source>
</evidence>
<comment type="caution">
    <text evidence="4">The sequence shown here is derived from an EMBL/GenBank/DDBJ whole genome shotgun (WGS) entry which is preliminary data.</text>
</comment>
<dbReference type="Pfam" id="PF00743">
    <property type="entry name" value="FMO-like"/>
    <property type="match status" value="1"/>
</dbReference>
<organism evidence="4 5">
    <name type="scientific">Penicillium steckii</name>
    <dbReference type="NCBI Taxonomy" id="303698"/>
    <lineage>
        <taxon>Eukaryota</taxon>
        <taxon>Fungi</taxon>
        <taxon>Dikarya</taxon>
        <taxon>Ascomycota</taxon>
        <taxon>Pezizomycotina</taxon>
        <taxon>Eurotiomycetes</taxon>
        <taxon>Eurotiomycetidae</taxon>
        <taxon>Eurotiales</taxon>
        <taxon>Aspergillaceae</taxon>
        <taxon>Penicillium</taxon>
    </lineage>
</organism>
<accession>A0A1V6T9U6</accession>
<evidence type="ECO:0000313" key="4">
    <source>
        <dbReference type="EMBL" id="OQE23158.1"/>
    </source>
</evidence>
<dbReference type="EMBL" id="MLKD01000009">
    <property type="protein sequence ID" value="OQE23158.1"/>
    <property type="molecule type" value="Genomic_DNA"/>
</dbReference>
<dbReference type="PANTHER" id="PTHR43539:SF24">
    <property type="entry name" value="FAD_NAD(P)-BINDING DOMAIN-CONTAINING PROTEIN-RELATED"/>
    <property type="match status" value="1"/>
</dbReference>
<proteinExistence type="predicted"/>
<evidence type="ECO:0008006" key="6">
    <source>
        <dbReference type="Google" id="ProtNLM"/>
    </source>
</evidence>
<sequence>MTAARYDHIIELPKTARVDSNVDSKHIAQEWLSSLEVIFRSGDFSHIKDIFNEDSWWRDIISLQWDFRTIHGRGDIERFLIENRAHEPIACFKLQEDGHFQPKLEIVKEDTGFAWISSLFHFETRIGRGSGVLRLTQEEPGQWKAFSVYTSLQELKGFEEPLGERRAYGTLDSMPGGVENGTWLERRQRQLDFLDHEPEVLVIGAGQSGLNLGARLQSLGISTLIVEKNDRVGDNWRNRYRTLVTHDPAEFTHTAYLPFPKNWPQFTPKDKLADWFENYASIMELNVWTKTQMKNTIYEDSKGQWTIDLIRDGKPRTVRPHHVVFCTGHAGEPLIPSFPGQNDFKGTIYHGSQHEDASQYDVKGKKVLVVGTGNSGHDISENFYQNGAEVTMLQRSGTYVLTLDKGVFILHEGMHCENGPPTEQSDIVGESLPFPVQFALNIDMTKRIAHEEKENIEGLERVGFKFEWGIDRSGIARLYYTRGGGYYVDVGCSKLIIDGKIKMHQSPGGITGFTSDAVVLKDGTHLNADIVVLATGYDNMKTTVQKVMGDKVAERCNDVWDLDVEGELNSIWRPSGHPNFWFMGGNLALCRIYSKYLALQIKAAEEGLRPSTIPN</sequence>
<reference evidence="5" key="1">
    <citation type="journal article" date="2017" name="Nat. Microbiol.">
        <title>Global analysis of biosynthetic gene clusters reveals vast potential of secondary metabolite production in Penicillium species.</title>
        <authorList>
            <person name="Nielsen J.C."/>
            <person name="Grijseels S."/>
            <person name="Prigent S."/>
            <person name="Ji B."/>
            <person name="Dainat J."/>
            <person name="Nielsen K.F."/>
            <person name="Frisvad J.C."/>
            <person name="Workman M."/>
            <person name="Nielsen J."/>
        </authorList>
    </citation>
    <scope>NUCLEOTIDE SEQUENCE [LARGE SCALE GENOMIC DNA]</scope>
    <source>
        <strain evidence="5">IBT 24891</strain>
    </source>
</reference>
<dbReference type="PRINTS" id="PR00411">
    <property type="entry name" value="PNDRDTASEI"/>
</dbReference>
<dbReference type="GO" id="GO:0004499">
    <property type="term" value="F:N,N-dimethylaniline monooxygenase activity"/>
    <property type="evidence" value="ECO:0007669"/>
    <property type="project" value="InterPro"/>
</dbReference>
<keyword evidence="3" id="KW-0560">Oxidoreductase</keyword>
<evidence type="ECO:0000256" key="3">
    <source>
        <dbReference type="ARBA" id="ARBA00023002"/>
    </source>
</evidence>
<gene>
    <name evidence="4" type="ORF">PENSTE_c009G03595</name>
</gene>
<keyword evidence="5" id="KW-1185">Reference proteome</keyword>
<dbReference type="PANTHER" id="PTHR43539">
    <property type="entry name" value="FLAVIN-BINDING MONOOXYGENASE-LIKE PROTEIN (AFU_ORTHOLOGUE AFUA_4G09220)"/>
    <property type="match status" value="1"/>
</dbReference>
<evidence type="ECO:0000256" key="1">
    <source>
        <dbReference type="ARBA" id="ARBA00022630"/>
    </source>
</evidence>